<reference evidence="2" key="1">
    <citation type="journal article" date="2022" name="bioRxiv">
        <title>Sequencing and chromosome-scale assembly of the giantPleurodeles waltlgenome.</title>
        <authorList>
            <person name="Brown T."/>
            <person name="Elewa A."/>
            <person name="Iarovenko S."/>
            <person name="Subramanian E."/>
            <person name="Araus A.J."/>
            <person name="Petzold A."/>
            <person name="Susuki M."/>
            <person name="Suzuki K.-i.T."/>
            <person name="Hayashi T."/>
            <person name="Toyoda A."/>
            <person name="Oliveira C."/>
            <person name="Osipova E."/>
            <person name="Leigh N.D."/>
            <person name="Simon A."/>
            <person name="Yun M.H."/>
        </authorList>
    </citation>
    <scope>NUCLEOTIDE SEQUENCE</scope>
    <source>
        <strain evidence="2">20211129_DDA</strain>
        <tissue evidence="2">Liver</tissue>
    </source>
</reference>
<keyword evidence="3" id="KW-1185">Reference proteome</keyword>
<evidence type="ECO:0000256" key="1">
    <source>
        <dbReference type="SAM" id="MobiDB-lite"/>
    </source>
</evidence>
<evidence type="ECO:0000313" key="3">
    <source>
        <dbReference type="Proteomes" id="UP001066276"/>
    </source>
</evidence>
<organism evidence="2 3">
    <name type="scientific">Pleurodeles waltl</name>
    <name type="common">Iberian ribbed newt</name>
    <dbReference type="NCBI Taxonomy" id="8319"/>
    <lineage>
        <taxon>Eukaryota</taxon>
        <taxon>Metazoa</taxon>
        <taxon>Chordata</taxon>
        <taxon>Craniata</taxon>
        <taxon>Vertebrata</taxon>
        <taxon>Euteleostomi</taxon>
        <taxon>Amphibia</taxon>
        <taxon>Batrachia</taxon>
        <taxon>Caudata</taxon>
        <taxon>Salamandroidea</taxon>
        <taxon>Salamandridae</taxon>
        <taxon>Pleurodelinae</taxon>
        <taxon>Pleurodeles</taxon>
    </lineage>
</organism>
<protein>
    <submittedName>
        <fullName evidence="2">Uncharacterized protein</fullName>
    </submittedName>
</protein>
<dbReference type="Proteomes" id="UP001066276">
    <property type="component" value="Chromosome 6"/>
</dbReference>
<feature type="region of interest" description="Disordered" evidence="1">
    <location>
        <begin position="1"/>
        <end position="73"/>
    </location>
</feature>
<dbReference type="EMBL" id="JANPWB010000010">
    <property type="protein sequence ID" value="KAJ1140636.1"/>
    <property type="molecule type" value="Genomic_DNA"/>
</dbReference>
<sequence length="73" mass="7441">MGWRPAATAPVEPGHRKVDQQKAAESAAMNSMPYATAMTVKTPGGDANTATQSWTRRPGGGTGGNKTSGPATL</sequence>
<accession>A0AAV7QMQ9</accession>
<name>A0AAV7QMQ9_PLEWA</name>
<feature type="compositionally biased region" description="Basic and acidic residues" evidence="1">
    <location>
        <begin position="13"/>
        <end position="22"/>
    </location>
</feature>
<proteinExistence type="predicted"/>
<dbReference type="AlphaFoldDB" id="A0AAV7QMQ9"/>
<gene>
    <name evidence="2" type="ORF">NDU88_006985</name>
</gene>
<comment type="caution">
    <text evidence="2">The sequence shown here is derived from an EMBL/GenBank/DDBJ whole genome shotgun (WGS) entry which is preliminary data.</text>
</comment>
<evidence type="ECO:0000313" key="2">
    <source>
        <dbReference type="EMBL" id="KAJ1140636.1"/>
    </source>
</evidence>